<evidence type="ECO:0000313" key="3">
    <source>
        <dbReference type="EMBL" id="OIW30240.1"/>
    </source>
</evidence>
<evidence type="ECO:0000256" key="1">
    <source>
        <dbReference type="SAM" id="MobiDB-lite"/>
    </source>
</evidence>
<sequence>MRNCFVLFVAVLAKTVAGQSAVTVTAPAPSAPSPAQPPFSVSIVSAQPEPPAPVSSLTVFASPNPAPSQPSPPSVAVTTVTAGAASPSSSSGGSGGGSGGGGGGGGGGGSGGGGTGSGGICGLGYTYCGYILKDHQEFAEADIVKAYCAGSADNCASGTPKTDPMNALFICLPPTSSQRLGKRQGPQPSGGGSGGAAPPNGCSSTPGPGNSLQLLCSCGGQCLNPDADHIGRCDKPCV</sequence>
<accession>A0A1J7JK76</accession>
<feature type="region of interest" description="Disordered" evidence="1">
    <location>
        <begin position="25"/>
        <end position="111"/>
    </location>
</feature>
<evidence type="ECO:0000256" key="2">
    <source>
        <dbReference type="SAM" id="SignalP"/>
    </source>
</evidence>
<proteinExistence type="predicted"/>
<feature type="compositionally biased region" description="Low complexity" evidence="1">
    <location>
        <begin position="74"/>
        <end position="91"/>
    </location>
</feature>
<feature type="compositionally biased region" description="Gly residues" evidence="1">
    <location>
        <begin position="92"/>
        <end position="111"/>
    </location>
</feature>
<feature type="compositionally biased region" description="Pro residues" evidence="1">
    <location>
        <begin position="64"/>
        <end position="73"/>
    </location>
</feature>
<dbReference type="EMBL" id="KV875097">
    <property type="protein sequence ID" value="OIW30240.1"/>
    <property type="molecule type" value="Genomic_DNA"/>
</dbReference>
<dbReference type="Proteomes" id="UP000182658">
    <property type="component" value="Unassembled WGS sequence"/>
</dbReference>
<keyword evidence="4" id="KW-1185">Reference proteome</keyword>
<feature type="region of interest" description="Disordered" evidence="1">
    <location>
        <begin position="177"/>
        <end position="203"/>
    </location>
</feature>
<gene>
    <name evidence="3" type="ORF">CONLIGDRAFT_360042</name>
</gene>
<feature type="chain" id="PRO_5012882320" evidence="2">
    <location>
        <begin position="19"/>
        <end position="238"/>
    </location>
</feature>
<evidence type="ECO:0000313" key="4">
    <source>
        <dbReference type="Proteomes" id="UP000182658"/>
    </source>
</evidence>
<dbReference type="InParanoid" id="A0A1J7JK76"/>
<dbReference type="OrthoDB" id="4867494at2759"/>
<reference evidence="3 4" key="1">
    <citation type="submission" date="2016-10" db="EMBL/GenBank/DDBJ databases">
        <title>Draft genome sequence of Coniochaeta ligniaria NRRL30616, a lignocellulolytic fungus for bioabatement of inhibitors in plant biomass hydrolysates.</title>
        <authorList>
            <consortium name="DOE Joint Genome Institute"/>
            <person name="Jimenez D.J."/>
            <person name="Hector R.E."/>
            <person name="Riley R."/>
            <person name="Sun H."/>
            <person name="Grigoriev I.V."/>
            <person name="Van Elsas J.D."/>
            <person name="Nichols N.N."/>
        </authorList>
    </citation>
    <scope>NUCLEOTIDE SEQUENCE [LARGE SCALE GENOMIC DNA]</scope>
    <source>
        <strain evidence="3 4">NRRL 30616</strain>
    </source>
</reference>
<keyword evidence="2" id="KW-0732">Signal</keyword>
<dbReference type="AlphaFoldDB" id="A0A1J7JK76"/>
<protein>
    <submittedName>
        <fullName evidence="3">Uncharacterized protein</fullName>
    </submittedName>
</protein>
<feature type="signal peptide" evidence="2">
    <location>
        <begin position="1"/>
        <end position="18"/>
    </location>
</feature>
<organism evidence="3 4">
    <name type="scientific">Coniochaeta ligniaria NRRL 30616</name>
    <dbReference type="NCBI Taxonomy" id="1408157"/>
    <lineage>
        <taxon>Eukaryota</taxon>
        <taxon>Fungi</taxon>
        <taxon>Dikarya</taxon>
        <taxon>Ascomycota</taxon>
        <taxon>Pezizomycotina</taxon>
        <taxon>Sordariomycetes</taxon>
        <taxon>Sordariomycetidae</taxon>
        <taxon>Coniochaetales</taxon>
        <taxon>Coniochaetaceae</taxon>
        <taxon>Coniochaeta</taxon>
    </lineage>
</organism>
<name>A0A1J7JK76_9PEZI</name>